<dbReference type="SUPFAM" id="SSF46894">
    <property type="entry name" value="C-terminal effector domain of the bipartite response regulators"/>
    <property type="match status" value="1"/>
</dbReference>
<evidence type="ECO:0000256" key="3">
    <source>
        <dbReference type="PROSITE-ProRule" id="PRU01091"/>
    </source>
</evidence>
<feature type="domain" description="OmpR/PhoB-type" evidence="4">
    <location>
        <begin position="9"/>
        <end position="118"/>
    </location>
</feature>
<organism evidence="5 6">
    <name type="scientific">Naumannella cuiyingiana</name>
    <dbReference type="NCBI Taxonomy" id="1347891"/>
    <lineage>
        <taxon>Bacteria</taxon>
        <taxon>Bacillati</taxon>
        <taxon>Actinomycetota</taxon>
        <taxon>Actinomycetes</taxon>
        <taxon>Propionibacteriales</taxon>
        <taxon>Propionibacteriaceae</taxon>
        <taxon>Naumannella</taxon>
    </lineage>
</organism>
<dbReference type="Gene3D" id="1.25.40.10">
    <property type="entry name" value="Tetratricopeptide repeat domain"/>
    <property type="match status" value="1"/>
</dbReference>
<dbReference type="InterPro" id="IPR005158">
    <property type="entry name" value="BTAD"/>
</dbReference>
<evidence type="ECO:0000313" key="6">
    <source>
        <dbReference type="Proteomes" id="UP000527616"/>
    </source>
</evidence>
<evidence type="ECO:0000313" key="5">
    <source>
        <dbReference type="EMBL" id="NYI70519.1"/>
    </source>
</evidence>
<keyword evidence="2 3" id="KW-0238">DNA-binding</keyword>
<evidence type="ECO:0000256" key="1">
    <source>
        <dbReference type="ARBA" id="ARBA00005820"/>
    </source>
</evidence>
<dbReference type="InterPro" id="IPR036388">
    <property type="entry name" value="WH-like_DNA-bd_sf"/>
</dbReference>
<dbReference type="AlphaFoldDB" id="A0A7Z0IKE3"/>
<dbReference type="PROSITE" id="PS51755">
    <property type="entry name" value="OMPR_PHOB"/>
    <property type="match status" value="1"/>
</dbReference>
<dbReference type="InterPro" id="IPR051677">
    <property type="entry name" value="AfsR-DnrI-RedD_regulator"/>
</dbReference>
<dbReference type="Proteomes" id="UP000527616">
    <property type="component" value="Unassembled WGS sequence"/>
</dbReference>
<evidence type="ECO:0000256" key="2">
    <source>
        <dbReference type="ARBA" id="ARBA00023125"/>
    </source>
</evidence>
<sequence length="271" mass="30809">MTMEHNPHPREIEDAARFRAYLLGTPRLYADGDPVPPGRIARRRAWEILVWFLLNPGKPAMAEALADQLWPDDHPERVASSFHVSLHALRRALEPGLGRREESAFIRRHSNRIYSFDPAGQWWTDVSDLEQVHRAGHASERAGDMACAHFYYRRVAGYVAQGTLLDGEAGDWLTPYRRRYRQMCQQSLTRLMILEARQGSEHDLLESAYLTLKIDRYNQLATTVIVESNLRDGRAPAAAERLAKYCRALRADLGVAVPDEIAELALRVQAA</sequence>
<dbReference type="GO" id="GO:0000160">
    <property type="term" value="P:phosphorelay signal transduction system"/>
    <property type="evidence" value="ECO:0007669"/>
    <property type="project" value="InterPro"/>
</dbReference>
<evidence type="ECO:0000259" key="4">
    <source>
        <dbReference type="PROSITE" id="PS51755"/>
    </source>
</evidence>
<dbReference type="InterPro" id="IPR001867">
    <property type="entry name" value="OmpR/PhoB-type_DNA-bd"/>
</dbReference>
<feature type="DNA-binding region" description="OmpR/PhoB-type" evidence="3">
    <location>
        <begin position="9"/>
        <end position="118"/>
    </location>
</feature>
<keyword evidence="6" id="KW-1185">Reference proteome</keyword>
<gene>
    <name evidence="5" type="ORF">GGQ54_001079</name>
</gene>
<reference evidence="5 6" key="1">
    <citation type="submission" date="2020-07" db="EMBL/GenBank/DDBJ databases">
        <title>Sequencing the genomes of 1000 actinobacteria strains.</title>
        <authorList>
            <person name="Klenk H.-P."/>
        </authorList>
    </citation>
    <scope>NUCLEOTIDE SEQUENCE [LARGE SCALE GENOMIC DNA]</scope>
    <source>
        <strain evidence="5 6">DSM 103164</strain>
    </source>
</reference>
<proteinExistence type="inferred from homology"/>
<accession>A0A7Z0IKE3</accession>
<dbReference type="GO" id="GO:0003677">
    <property type="term" value="F:DNA binding"/>
    <property type="evidence" value="ECO:0007669"/>
    <property type="project" value="UniProtKB-UniRule"/>
</dbReference>
<name>A0A7Z0IKE3_9ACTN</name>
<dbReference type="InterPro" id="IPR016032">
    <property type="entry name" value="Sig_transdc_resp-reg_C-effctor"/>
</dbReference>
<comment type="caution">
    <text evidence="5">The sequence shown here is derived from an EMBL/GenBank/DDBJ whole genome shotgun (WGS) entry which is preliminary data.</text>
</comment>
<dbReference type="Gene3D" id="1.10.10.10">
    <property type="entry name" value="Winged helix-like DNA-binding domain superfamily/Winged helix DNA-binding domain"/>
    <property type="match status" value="1"/>
</dbReference>
<protein>
    <submittedName>
        <fullName evidence="5">DNA-binding SARP family transcriptional activator</fullName>
    </submittedName>
</protein>
<dbReference type="GO" id="GO:0006355">
    <property type="term" value="P:regulation of DNA-templated transcription"/>
    <property type="evidence" value="ECO:0007669"/>
    <property type="project" value="InterPro"/>
</dbReference>
<comment type="similarity">
    <text evidence="1">Belongs to the AfsR/DnrI/RedD regulatory family.</text>
</comment>
<dbReference type="SUPFAM" id="SSF48452">
    <property type="entry name" value="TPR-like"/>
    <property type="match status" value="1"/>
</dbReference>
<dbReference type="EMBL" id="JACBZS010000001">
    <property type="protein sequence ID" value="NYI70519.1"/>
    <property type="molecule type" value="Genomic_DNA"/>
</dbReference>
<dbReference type="RefSeq" id="WP_179444467.1">
    <property type="nucleotide sequence ID" value="NZ_JACBZS010000001.1"/>
</dbReference>
<dbReference type="InterPro" id="IPR011990">
    <property type="entry name" value="TPR-like_helical_dom_sf"/>
</dbReference>
<dbReference type="PANTHER" id="PTHR35807">
    <property type="entry name" value="TRANSCRIPTIONAL REGULATOR REDD-RELATED"/>
    <property type="match status" value="1"/>
</dbReference>
<dbReference type="SMART" id="SM01043">
    <property type="entry name" value="BTAD"/>
    <property type="match status" value="1"/>
</dbReference>